<dbReference type="EMBL" id="QPGL01000002">
    <property type="protein sequence ID" value="RCS70672.1"/>
    <property type="molecule type" value="Genomic_DNA"/>
</dbReference>
<keyword evidence="4" id="KW-0804">Transcription</keyword>
<dbReference type="InterPro" id="IPR009057">
    <property type="entry name" value="Homeodomain-like_sf"/>
</dbReference>
<evidence type="ECO:0000259" key="5">
    <source>
        <dbReference type="PROSITE" id="PS01124"/>
    </source>
</evidence>
<dbReference type="InterPro" id="IPR011051">
    <property type="entry name" value="RmlC_Cupin_sf"/>
</dbReference>
<reference evidence="6 7" key="1">
    <citation type="journal article" date="2017" name="Elife">
        <title>Extensive horizontal gene transfer in cheese-associated bacteria.</title>
        <authorList>
            <person name="Bonham K.S."/>
            <person name="Wolfe B.E."/>
            <person name="Dutton R.J."/>
        </authorList>
    </citation>
    <scope>NUCLEOTIDE SEQUENCE [LARGE SCALE GENOMIC DNA]</scope>
    <source>
        <strain evidence="6 7">JB196</strain>
    </source>
</reference>
<dbReference type="SUPFAM" id="SSF51182">
    <property type="entry name" value="RmlC-like cupins"/>
    <property type="match status" value="1"/>
</dbReference>
<dbReference type="OrthoDB" id="5949386at2"/>
<evidence type="ECO:0000256" key="2">
    <source>
        <dbReference type="ARBA" id="ARBA00023015"/>
    </source>
</evidence>
<dbReference type="GO" id="GO:0003700">
    <property type="term" value="F:DNA-binding transcription factor activity"/>
    <property type="evidence" value="ECO:0007669"/>
    <property type="project" value="InterPro"/>
</dbReference>
<dbReference type="CDD" id="cd06124">
    <property type="entry name" value="cupin_NimR-like_N"/>
    <property type="match status" value="1"/>
</dbReference>
<dbReference type="Pfam" id="PF12833">
    <property type="entry name" value="HTH_18"/>
    <property type="match status" value="1"/>
</dbReference>
<proteinExistence type="predicted"/>
<keyword evidence="2" id="KW-0805">Transcription regulation</keyword>
<dbReference type="GO" id="GO:0043565">
    <property type="term" value="F:sequence-specific DNA binding"/>
    <property type="evidence" value="ECO:0007669"/>
    <property type="project" value="InterPro"/>
</dbReference>
<keyword evidence="7" id="KW-1185">Reference proteome</keyword>
<keyword evidence="1" id="KW-0678">Repressor</keyword>
<dbReference type="Pfam" id="PF02311">
    <property type="entry name" value="AraC_binding"/>
    <property type="match status" value="1"/>
</dbReference>
<dbReference type="AlphaFoldDB" id="A0A368LIV1"/>
<comment type="caution">
    <text evidence="6">The sequence shown here is derived from an EMBL/GenBank/DDBJ whole genome shotgun (WGS) entry which is preliminary data.</text>
</comment>
<evidence type="ECO:0000256" key="1">
    <source>
        <dbReference type="ARBA" id="ARBA00022491"/>
    </source>
</evidence>
<evidence type="ECO:0000313" key="7">
    <source>
        <dbReference type="Proteomes" id="UP000252479"/>
    </source>
</evidence>
<dbReference type="InterPro" id="IPR018060">
    <property type="entry name" value="HTH_AraC"/>
</dbReference>
<dbReference type="PANTHER" id="PTHR11019:SF159">
    <property type="entry name" value="TRANSCRIPTIONAL REGULATOR-RELATED"/>
    <property type="match status" value="1"/>
</dbReference>
<evidence type="ECO:0000313" key="6">
    <source>
        <dbReference type="EMBL" id="RCS70672.1"/>
    </source>
</evidence>
<dbReference type="Proteomes" id="UP000252479">
    <property type="component" value="Unassembled WGS sequence"/>
</dbReference>
<dbReference type="RefSeq" id="WP_086960033.1">
    <property type="nucleotide sequence ID" value="NZ_AP018681.1"/>
</dbReference>
<organism evidence="6 7">
    <name type="scientific">Vibrio casei</name>
    <dbReference type="NCBI Taxonomy" id="673372"/>
    <lineage>
        <taxon>Bacteria</taxon>
        <taxon>Pseudomonadati</taxon>
        <taxon>Pseudomonadota</taxon>
        <taxon>Gammaproteobacteria</taxon>
        <taxon>Vibrionales</taxon>
        <taxon>Vibrionaceae</taxon>
        <taxon>Vibrio</taxon>
    </lineage>
</organism>
<dbReference type="GeneID" id="303190181"/>
<feature type="domain" description="HTH araC/xylS-type" evidence="5">
    <location>
        <begin position="156"/>
        <end position="256"/>
    </location>
</feature>
<dbReference type="InterPro" id="IPR003313">
    <property type="entry name" value="AraC-bd"/>
</dbReference>
<dbReference type="SMART" id="SM00342">
    <property type="entry name" value="HTH_ARAC"/>
    <property type="match status" value="1"/>
</dbReference>
<protein>
    <submittedName>
        <fullName evidence="6">AraC family transcriptional regulator</fullName>
    </submittedName>
</protein>
<dbReference type="Gene3D" id="1.10.10.60">
    <property type="entry name" value="Homeodomain-like"/>
    <property type="match status" value="2"/>
</dbReference>
<dbReference type="PROSITE" id="PS01124">
    <property type="entry name" value="HTH_ARAC_FAMILY_2"/>
    <property type="match status" value="1"/>
</dbReference>
<evidence type="ECO:0000256" key="3">
    <source>
        <dbReference type="ARBA" id="ARBA00023125"/>
    </source>
</evidence>
<dbReference type="FunFam" id="1.10.10.60:FF:000132">
    <property type="entry name" value="AraC family transcriptional regulator"/>
    <property type="match status" value="1"/>
</dbReference>
<keyword evidence="3" id="KW-0238">DNA-binding</keyword>
<dbReference type="PANTHER" id="PTHR11019">
    <property type="entry name" value="HTH-TYPE TRANSCRIPTIONAL REGULATOR NIMR"/>
    <property type="match status" value="1"/>
</dbReference>
<gene>
    <name evidence="6" type="ORF">CIK83_14745</name>
</gene>
<dbReference type="SUPFAM" id="SSF46689">
    <property type="entry name" value="Homeodomain-like"/>
    <property type="match status" value="1"/>
</dbReference>
<name>A0A368LIV1_9VIBR</name>
<sequence>MATIHPQQEFNPDTIGASVVGIASRLAIHDSGAHTHQTHQLLFAQAGCMSIELDNRVCLIPPSRAAWIPSGTVHRVFMTGVVEYRSLYFSRDTSLPSFNNLLIMEVNPLLRELIERMAHWEWDMPIDDQKNVVNLFLEEIEKAPREYWQLRMPKDPRLQNWLLALKQEQLLPEPLHLFAKQIGMSTKTVSRLFKAETGMSYQAWRQQWRLLRAMDLLADNLQVSQVSDKLEFSSDSAFISFFKQHTGHTPSNFQVAKSIG</sequence>
<accession>A0A368LIV1</accession>
<evidence type="ECO:0000256" key="4">
    <source>
        <dbReference type="ARBA" id="ARBA00023163"/>
    </source>
</evidence>